<protein>
    <recommendedName>
        <fullName evidence="3">HTH cro/C1-type domain-containing protein</fullName>
    </recommendedName>
</protein>
<organism evidence="1 2">
    <name type="scientific">Actinoallomurus vinaceus</name>
    <dbReference type="NCBI Taxonomy" id="1080074"/>
    <lineage>
        <taxon>Bacteria</taxon>
        <taxon>Bacillati</taxon>
        <taxon>Actinomycetota</taxon>
        <taxon>Actinomycetes</taxon>
        <taxon>Streptosporangiales</taxon>
        <taxon>Thermomonosporaceae</taxon>
        <taxon>Actinoallomurus</taxon>
    </lineage>
</organism>
<sequence>MNPITVPASLWQRPETLDALRNRDIGRVFRLVQQYTGASQTQIAAACDTTQGKVSRYMSGVAQVEKLDRFEAIADGLDMTDEARMSLGVLSREVGDAAGGWLAFQRGVSAVVIVGM</sequence>
<reference evidence="2" key="1">
    <citation type="journal article" date="2019" name="Int. J. Syst. Evol. Microbiol.">
        <title>The Global Catalogue of Microorganisms (GCM) 10K type strain sequencing project: providing services to taxonomists for standard genome sequencing and annotation.</title>
        <authorList>
            <consortium name="The Broad Institute Genomics Platform"/>
            <consortium name="The Broad Institute Genome Sequencing Center for Infectious Disease"/>
            <person name="Wu L."/>
            <person name="Ma J."/>
        </authorList>
    </citation>
    <scope>NUCLEOTIDE SEQUENCE [LARGE SCALE GENOMIC DNA]</scope>
    <source>
        <strain evidence="2">JCM 17939</strain>
    </source>
</reference>
<dbReference type="Gene3D" id="1.10.260.40">
    <property type="entry name" value="lambda repressor-like DNA-binding domains"/>
    <property type="match status" value="1"/>
</dbReference>
<accession>A0ABP8UVQ5</accession>
<dbReference type="SUPFAM" id="SSF47413">
    <property type="entry name" value="lambda repressor-like DNA-binding domains"/>
    <property type="match status" value="1"/>
</dbReference>
<dbReference type="RefSeq" id="WP_345444637.1">
    <property type="nucleotide sequence ID" value="NZ_BAABHK010000036.1"/>
</dbReference>
<comment type="caution">
    <text evidence="1">The sequence shown here is derived from an EMBL/GenBank/DDBJ whole genome shotgun (WGS) entry which is preliminary data.</text>
</comment>
<gene>
    <name evidence="1" type="ORF">GCM10023196_107510</name>
</gene>
<evidence type="ECO:0000313" key="1">
    <source>
        <dbReference type="EMBL" id="GAA4640759.1"/>
    </source>
</evidence>
<dbReference type="Pfam" id="PF13560">
    <property type="entry name" value="HTH_31"/>
    <property type="match status" value="1"/>
</dbReference>
<keyword evidence="2" id="KW-1185">Reference proteome</keyword>
<dbReference type="InterPro" id="IPR010982">
    <property type="entry name" value="Lambda_DNA-bd_dom_sf"/>
</dbReference>
<evidence type="ECO:0008006" key="3">
    <source>
        <dbReference type="Google" id="ProtNLM"/>
    </source>
</evidence>
<name>A0ABP8UVQ5_9ACTN</name>
<evidence type="ECO:0000313" key="2">
    <source>
        <dbReference type="Proteomes" id="UP001501442"/>
    </source>
</evidence>
<proteinExistence type="predicted"/>
<dbReference type="Proteomes" id="UP001501442">
    <property type="component" value="Unassembled WGS sequence"/>
</dbReference>
<dbReference type="CDD" id="cd00093">
    <property type="entry name" value="HTH_XRE"/>
    <property type="match status" value="1"/>
</dbReference>
<dbReference type="EMBL" id="BAABHK010000036">
    <property type="protein sequence ID" value="GAA4640759.1"/>
    <property type="molecule type" value="Genomic_DNA"/>
</dbReference>
<dbReference type="InterPro" id="IPR001387">
    <property type="entry name" value="Cro/C1-type_HTH"/>
</dbReference>